<comment type="caution">
    <text evidence="2">The sequence shown here is derived from an EMBL/GenBank/DDBJ whole genome shotgun (WGS) entry which is preliminary data.</text>
</comment>
<dbReference type="AlphaFoldDB" id="A0A0G1FSZ3"/>
<gene>
    <name evidence="2" type="ORF">UV66_C0013G0004</name>
</gene>
<dbReference type="Gene3D" id="3.90.550.10">
    <property type="entry name" value="Spore Coat Polysaccharide Biosynthesis Protein SpsA, Chain A"/>
    <property type="match status" value="1"/>
</dbReference>
<dbReference type="GO" id="GO:0016740">
    <property type="term" value="F:transferase activity"/>
    <property type="evidence" value="ECO:0007669"/>
    <property type="project" value="UniProtKB-KW"/>
</dbReference>
<accession>A0A0G1FSZ3</accession>
<dbReference type="SUPFAM" id="SSF53448">
    <property type="entry name" value="Nucleotide-diphospho-sugar transferases"/>
    <property type="match status" value="1"/>
</dbReference>
<dbReference type="Proteomes" id="UP000034669">
    <property type="component" value="Unassembled WGS sequence"/>
</dbReference>
<organism evidence="2 3">
    <name type="scientific">Candidatus Woesebacteria bacterium GW2011_GWA1_43_12</name>
    <dbReference type="NCBI Taxonomy" id="1618557"/>
    <lineage>
        <taxon>Bacteria</taxon>
        <taxon>Candidatus Woeseibacteriota</taxon>
    </lineage>
</organism>
<sequence>MTTSVVIPAYKGKDLLQKNLPSILKLGADEIVIVDDASPDGTSEFLQKEYPKIKVIKHGKNTRFPTSVNDGFAAASGEIVLLLNQDTTPDSTALKTILSHFQDPQVFAVNLNENSRSWAKAEFKNGFLEFTNGVLDDQMHTSFWGSGGSCAFRKSLWDKLGGFDSVFTPGYFEDLDLGWRAHLAGCKILWDPQAKITHAAESTNKEEFEPAYLRRIKERNYLITHWKNLDFGRLLQHKFFLILRILRHPGYLLPTLMAFIHLPHIIACRIKQKPLTLQHNPFVTES</sequence>
<dbReference type="InterPro" id="IPR029044">
    <property type="entry name" value="Nucleotide-diphossugar_trans"/>
</dbReference>
<dbReference type="InterPro" id="IPR001173">
    <property type="entry name" value="Glyco_trans_2-like"/>
</dbReference>
<proteinExistence type="predicted"/>
<name>A0A0G1FSZ3_9BACT</name>
<protein>
    <submittedName>
        <fullName evidence="2">Glycosyl transferase, family 2</fullName>
    </submittedName>
</protein>
<dbReference type="PANTHER" id="PTHR43685">
    <property type="entry name" value="GLYCOSYLTRANSFERASE"/>
    <property type="match status" value="1"/>
</dbReference>
<keyword evidence="2" id="KW-0808">Transferase</keyword>
<dbReference type="EMBL" id="LCFI01000013">
    <property type="protein sequence ID" value="KKS89903.1"/>
    <property type="molecule type" value="Genomic_DNA"/>
</dbReference>
<evidence type="ECO:0000313" key="3">
    <source>
        <dbReference type="Proteomes" id="UP000034669"/>
    </source>
</evidence>
<evidence type="ECO:0000313" key="2">
    <source>
        <dbReference type="EMBL" id="KKS89903.1"/>
    </source>
</evidence>
<dbReference type="Pfam" id="PF00535">
    <property type="entry name" value="Glycos_transf_2"/>
    <property type="match status" value="1"/>
</dbReference>
<evidence type="ECO:0000259" key="1">
    <source>
        <dbReference type="Pfam" id="PF00535"/>
    </source>
</evidence>
<dbReference type="InterPro" id="IPR050834">
    <property type="entry name" value="Glycosyltransf_2"/>
</dbReference>
<feature type="domain" description="Glycosyltransferase 2-like" evidence="1">
    <location>
        <begin position="4"/>
        <end position="115"/>
    </location>
</feature>
<reference evidence="2 3" key="1">
    <citation type="journal article" date="2015" name="Nature">
        <title>rRNA introns, odd ribosomes, and small enigmatic genomes across a large radiation of phyla.</title>
        <authorList>
            <person name="Brown C.T."/>
            <person name="Hug L.A."/>
            <person name="Thomas B.C."/>
            <person name="Sharon I."/>
            <person name="Castelle C.J."/>
            <person name="Singh A."/>
            <person name="Wilkins M.J."/>
            <person name="Williams K.H."/>
            <person name="Banfield J.F."/>
        </authorList>
    </citation>
    <scope>NUCLEOTIDE SEQUENCE [LARGE SCALE GENOMIC DNA]</scope>
</reference>
<dbReference type="PANTHER" id="PTHR43685:SF3">
    <property type="entry name" value="SLR2126 PROTEIN"/>
    <property type="match status" value="1"/>
</dbReference>
<dbReference type="CDD" id="cd04186">
    <property type="entry name" value="GT_2_like_c"/>
    <property type="match status" value="1"/>
</dbReference>